<feature type="transmembrane region" description="Helical" evidence="1">
    <location>
        <begin position="82"/>
        <end position="103"/>
    </location>
</feature>
<keyword evidence="1" id="KW-0472">Membrane</keyword>
<dbReference type="AlphaFoldDB" id="A0A927GWA7"/>
<feature type="transmembrane region" description="Helical" evidence="1">
    <location>
        <begin position="29"/>
        <end position="46"/>
    </location>
</feature>
<feature type="transmembrane region" description="Helical" evidence="1">
    <location>
        <begin position="180"/>
        <end position="199"/>
    </location>
</feature>
<keyword evidence="3" id="KW-1185">Reference proteome</keyword>
<proteinExistence type="predicted"/>
<reference evidence="2" key="1">
    <citation type="submission" date="2020-09" db="EMBL/GenBank/DDBJ databases">
        <authorList>
            <person name="Yoon J.-W."/>
        </authorList>
    </citation>
    <scope>NUCLEOTIDE SEQUENCE</scope>
    <source>
        <strain evidence="2">KMU-158</strain>
    </source>
</reference>
<accession>A0A927GWA7</accession>
<evidence type="ECO:0008006" key="4">
    <source>
        <dbReference type="Google" id="ProtNLM"/>
    </source>
</evidence>
<evidence type="ECO:0000256" key="1">
    <source>
        <dbReference type="SAM" id="Phobius"/>
    </source>
</evidence>
<evidence type="ECO:0000313" key="3">
    <source>
        <dbReference type="Proteomes" id="UP000610558"/>
    </source>
</evidence>
<dbReference type="EMBL" id="JACXLD010000006">
    <property type="protein sequence ID" value="MBD2859531.1"/>
    <property type="molecule type" value="Genomic_DNA"/>
</dbReference>
<feature type="transmembrane region" description="Helical" evidence="1">
    <location>
        <begin position="110"/>
        <end position="143"/>
    </location>
</feature>
<feature type="transmembrane region" description="Helical" evidence="1">
    <location>
        <begin position="149"/>
        <end position="168"/>
    </location>
</feature>
<feature type="transmembrane region" description="Helical" evidence="1">
    <location>
        <begin position="58"/>
        <end position="76"/>
    </location>
</feature>
<feature type="transmembrane region" description="Helical" evidence="1">
    <location>
        <begin position="211"/>
        <end position="232"/>
    </location>
</feature>
<keyword evidence="1" id="KW-1133">Transmembrane helix</keyword>
<keyword evidence="1" id="KW-0812">Transmembrane</keyword>
<organism evidence="2 3">
    <name type="scientific">Spongiibacter pelagi</name>
    <dbReference type="NCBI Taxonomy" id="2760804"/>
    <lineage>
        <taxon>Bacteria</taxon>
        <taxon>Pseudomonadati</taxon>
        <taxon>Pseudomonadota</taxon>
        <taxon>Gammaproteobacteria</taxon>
        <taxon>Cellvibrionales</taxon>
        <taxon>Spongiibacteraceae</taxon>
        <taxon>Spongiibacter</taxon>
    </lineage>
</organism>
<gene>
    <name evidence="2" type="ORF">IB286_10995</name>
</gene>
<protein>
    <recommendedName>
        <fullName evidence="4">TraX protein</fullName>
    </recommendedName>
</protein>
<name>A0A927GWA7_9GAMM</name>
<dbReference type="InterPro" id="IPR008875">
    <property type="entry name" value="TraX"/>
</dbReference>
<evidence type="ECO:0000313" key="2">
    <source>
        <dbReference type="EMBL" id="MBD2859531.1"/>
    </source>
</evidence>
<dbReference type="RefSeq" id="WP_190765480.1">
    <property type="nucleotide sequence ID" value="NZ_JACXLD010000006.1"/>
</dbReference>
<sequence length="356" mass="40381">MTSFQLKIIALLSMIIDHIGLFFFPQFEIFRIVGRLAFPLFAWLVANGAQHTRDLKQYVFRLALLALVAQPPFWFANKAIGAPNLILNTVFTLCLGLLVIGAIKRFKNRWIWLAMAVACSSLAAIFNTDYGIAGVLSVAAFYIFRNHFKVMLAAQGLLLGVAPLLIHLLQTKHSVDLSRFYFSSPIEFWSLAALVLIYFRNKNGSPHLKYLFYIIYPLQYVIILLVYTFLVYGNPYYPILRTAITPNFSLLYIGTPVRSLDQCQAINLTIENEVKSSCPTCEITSSICPRNLEPELEATVDGKSEDYWVVRTETHHIRIEGDNTKSEVVCSEIAKQINAQTDQKAQCLMPQQKVRK</sequence>
<feature type="transmembrane region" description="Helical" evidence="1">
    <location>
        <begin position="7"/>
        <end position="23"/>
    </location>
</feature>
<dbReference type="Proteomes" id="UP000610558">
    <property type="component" value="Unassembled WGS sequence"/>
</dbReference>
<dbReference type="Pfam" id="PF05857">
    <property type="entry name" value="TraX"/>
    <property type="match status" value="1"/>
</dbReference>
<comment type="caution">
    <text evidence="2">The sequence shown here is derived from an EMBL/GenBank/DDBJ whole genome shotgun (WGS) entry which is preliminary data.</text>
</comment>